<dbReference type="AlphaFoldDB" id="A0A401WXL2"/>
<name>A0A401WXL2_ACEPA</name>
<evidence type="ECO:0000256" key="1">
    <source>
        <dbReference type="SAM" id="MobiDB-lite"/>
    </source>
</evidence>
<feature type="region of interest" description="Disordered" evidence="1">
    <location>
        <begin position="39"/>
        <end position="71"/>
    </location>
</feature>
<gene>
    <name evidence="2" type="ORF">NBRC3188_2730</name>
</gene>
<proteinExistence type="predicted"/>
<comment type="caution">
    <text evidence="2">The sequence shown here is derived from an EMBL/GenBank/DDBJ whole genome shotgun (WGS) entry which is preliminary data.</text>
</comment>
<accession>A0A401WXL2</accession>
<sequence length="247" mass="27374">MTGENAAVRQVVRVSPVLQHGQTNEVRVEVDADAPSRCGGHRVQPLGMNRPVSGRGLRPRRDVTGSAASAARPAARHRQFAISCQCQRLAWRQPAQVHLIEREMEVGIIDAELDRDFLVRRDDRQRADQFPPCPMHFRQCERDRDFMHSECAYPAILRKTEMPVSAEVSHADGRHGAKPHGFPFGIADQPLLPAQKVLLSAEDDGFIRQCGGFKDGAMRQPVVNAITSVSIIQRAGQDFQRCAGITA</sequence>
<organism evidence="2 3">
    <name type="scientific">Acetobacter pasteurianus NBRC 3188</name>
    <dbReference type="NCBI Taxonomy" id="1226663"/>
    <lineage>
        <taxon>Bacteria</taxon>
        <taxon>Pseudomonadati</taxon>
        <taxon>Pseudomonadota</taxon>
        <taxon>Alphaproteobacteria</taxon>
        <taxon>Acetobacterales</taxon>
        <taxon>Acetobacteraceae</taxon>
        <taxon>Acetobacter</taxon>
    </lineage>
</organism>
<evidence type="ECO:0000313" key="2">
    <source>
        <dbReference type="EMBL" id="GCD54033.1"/>
    </source>
</evidence>
<evidence type="ECO:0000313" key="3">
    <source>
        <dbReference type="Proteomes" id="UP000287300"/>
    </source>
</evidence>
<dbReference type="EMBL" id="BDES01000075">
    <property type="protein sequence ID" value="GCD54033.1"/>
    <property type="molecule type" value="Genomic_DNA"/>
</dbReference>
<protein>
    <submittedName>
        <fullName evidence="2">Uncharacterized protein</fullName>
    </submittedName>
</protein>
<dbReference type="Proteomes" id="UP000287300">
    <property type="component" value="Unassembled WGS sequence"/>
</dbReference>
<reference evidence="2 3" key="1">
    <citation type="submission" date="2016-06" db="EMBL/GenBank/DDBJ databases">
        <title>Acetobacter pasteurianus NBRC 3188 whole genome sequencing project.</title>
        <authorList>
            <person name="Matsutani M."/>
            <person name="Shiwa Y."/>
            <person name="Okamoto-Kainuma A."/>
            <person name="Ishikawa M."/>
            <person name="Koizumi Y."/>
            <person name="Yoshikawa H."/>
            <person name="Yakushi T."/>
            <person name="Matsushita K."/>
        </authorList>
    </citation>
    <scope>NUCLEOTIDE SEQUENCE [LARGE SCALE GENOMIC DNA]</scope>
    <source>
        <strain evidence="2 3">NBRC 3188</strain>
    </source>
</reference>